<organism evidence="9 10">
    <name type="scientific">Candidatus Mediterraneibacter stercoravium</name>
    <dbReference type="NCBI Taxonomy" id="2838685"/>
    <lineage>
        <taxon>Bacteria</taxon>
        <taxon>Bacillati</taxon>
        <taxon>Bacillota</taxon>
        <taxon>Clostridia</taxon>
        <taxon>Lachnospirales</taxon>
        <taxon>Lachnospiraceae</taxon>
        <taxon>Mediterraneibacter</taxon>
    </lineage>
</organism>
<dbReference type="SUPFAM" id="SSF161098">
    <property type="entry name" value="MetI-like"/>
    <property type="match status" value="1"/>
</dbReference>
<evidence type="ECO:0000256" key="1">
    <source>
        <dbReference type="ARBA" id="ARBA00004651"/>
    </source>
</evidence>
<feature type="transmembrane region" description="Helical" evidence="7">
    <location>
        <begin position="21"/>
        <end position="44"/>
    </location>
</feature>
<feature type="transmembrane region" description="Helical" evidence="7">
    <location>
        <begin position="87"/>
        <end position="112"/>
    </location>
</feature>
<name>A0A9D2GA18_9FIRM</name>
<dbReference type="Gene3D" id="1.10.3720.10">
    <property type="entry name" value="MetI-like"/>
    <property type="match status" value="1"/>
</dbReference>
<evidence type="ECO:0000256" key="6">
    <source>
        <dbReference type="ARBA" id="ARBA00023136"/>
    </source>
</evidence>
<evidence type="ECO:0000259" key="8">
    <source>
        <dbReference type="PROSITE" id="PS50928"/>
    </source>
</evidence>
<keyword evidence="3" id="KW-1003">Cell membrane</keyword>
<dbReference type="PROSITE" id="PS50928">
    <property type="entry name" value="ABC_TM1"/>
    <property type="match status" value="1"/>
</dbReference>
<dbReference type="InterPro" id="IPR035906">
    <property type="entry name" value="MetI-like_sf"/>
</dbReference>
<dbReference type="AlphaFoldDB" id="A0A9D2GA18"/>
<evidence type="ECO:0000313" key="10">
    <source>
        <dbReference type="Proteomes" id="UP000824116"/>
    </source>
</evidence>
<dbReference type="EMBL" id="DXAY01000153">
    <property type="protein sequence ID" value="HIZ74896.1"/>
    <property type="molecule type" value="Genomic_DNA"/>
</dbReference>
<dbReference type="Proteomes" id="UP000824116">
    <property type="component" value="Unassembled WGS sequence"/>
</dbReference>
<accession>A0A9D2GA18</accession>
<protein>
    <submittedName>
        <fullName evidence="9">Carbohydrate ABC transporter permease</fullName>
    </submittedName>
</protein>
<gene>
    <name evidence="9" type="ORF">H9723_06610</name>
</gene>
<evidence type="ECO:0000256" key="3">
    <source>
        <dbReference type="ARBA" id="ARBA00022475"/>
    </source>
</evidence>
<evidence type="ECO:0000313" key="9">
    <source>
        <dbReference type="EMBL" id="HIZ74896.1"/>
    </source>
</evidence>
<dbReference type="GO" id="GO:0005886">
    <property type="term" value="C:plasma membrane"/>
    <property type="evidence" value="ECO:0007669"/>
    <property type="project" value="UniProtKB-SubCell"/>
</dbReference>
<comment type="caution">
    <text evidence="9">The sequence shown here is derived from an EMBL/GenBank/DDBJ whole genome shotgun (WGS) entry which is preliminary data.</text>
</comment>
<comment type="subcellular location">
    <subcellularLocation>
        <location evidence="1 7">Cell membrane</location>
        <topology evidence="1 7">Multi-pass membrane protein</topology>
    </subcellularLocation>
</comment>
<feature type="domain" description="ABC transmembrane type-1" evidence="8">
    <location>
        <begin position="87"/>
        <end position="289"/>
    </location>
</feature>
<sequence length="305" mass="34074">MTVVKRSVKGTKKIVGRTKKDYVITACFYIILALVAAICLFPFLHVLSKSISDEAYVIANKVVLFPKGFSLDAYKKVFADSSIMRSLYVSVVVTVAFTAIGMFLTVCASYALTRKELKGRRIMTFLIMVSMYFTAGTIPDYLLMNNLHMLDTWWCLILPLCFSPYNFLIMKNNFSSTIPNSLIEAAVMDGAGHFTILGRIVLPLTKPIIATIALFYAVGRWNTYSDALYYIKQRVDLRPLQLKLYYLVVSAQESFQAEGGVTGVLTNPEVLKAACVIFATIPIIIAYPFVQKYFVQGTMVGAVKE</sequence>
<dbReference type="InterPro" id="IPR000515">
    <property type="entry name" value="MetI-like"/>
</dbReference>
<feature type="transmembrane region" description="Helical" evidence="7">
    <location>
        <begin position="124"/>
        <end position="144"/>
    </location>
</feature>
<dbReference type="PANTHER" id="PTHR43744:SF9">
    <property type="entry name" value="POLYGALACTURONAN_RHAMNOGALACTURONAN TRANSPORT SYSTEM PERMEASE PROTEIN YTCP"/>
    <property type="match status" value="1"/>
</dbReference>
<dbReference type="Pfam" id="PF00528">
    <property type="entry name" value="BPD_transp_1"/>
    <property type="match status" value="1"/>
</dbReference>
<feature type="transmembrane region" description="Helical" evidence="7">
    <location>
        <begin position="150"/>
        <end position="168"/>
    </location>
</feature>
<keyword evidence="4 7" id="KW-0812">Transmembrane</keyword>
<dbReference type="GO" id="GO:0055085">
    <property type="term" value="P:transmembrane transport"/>
    <property type="evidence" value="ECO:0007669"/>
    <property type="project" value="InterPro"/>
</dbReference>
<dbReference type="PANTHER" id="PTHR43744">
    <property type="entry name" value="ABC TRANSPORTER PERMEASE PROTEIN MG189-RELATED-RELATED"/>
    <property type="match status" value="1"/>
</dbReference>
<dbReference type="CDD" id="cd06261">
    <property type="entry name" value="TM_PBP2"/>
    <property type="match status" value="1"/>
</dbReference>
<feature type="transmembrane region" description="Helical" evidence="7">
    <location>
        <begin position="196"/>
        <end position="218"/>
    </location>
</feature>
<evidence type="ECO:0000256" key="2">
    <source>
        <dbReference type="ARBA" id="ARBA00022448"/>
    </source>
</evidence>
<reference evidence="9" key="2">
    <citation type="submission" date="2021-04" db="EMBL/GenBank/DDBJ databases">
        <authorList>
            <person name="Gilroy R."/>
        </authorList>
    </citation>
    <scope>NUCLEOTIDE SEQUENCE</scope>
    <source>
        <strain evidence="9">CHK196-3914</strain>
    </source>
</reference>
<reference evidence="9" key="1">
    <citation type="journal article" date="2021" name="PeerJ">
        <title>Extensive microbial diversity within the chicken gut microbiome revealed by metagenomics and culture.</title>
        <authorList>
            <person name="Gilroy R."/>
            <person name="Ravi A."/>
            <person name="Getino M."/>
            <person name="Pursley I."/>
            <person name="Horton D.L."/>
            <person name="Alikhan N.F."/>
            <person name="Baker D."/>
            <person name="Gharbi K."/>
            <person name="Hall N."/>
            <person name="Watson M."/>
            <person name="Adriaenssens E.M."/>
            <person name="Foster-Nyarko E."/>
            <person name="Jarju S."/>
            <person name="Secka A."/>
            <person name="Antonio M."/>
            <person name="Oren A."/>
            <person name="Chaudhuri R.R."/>
            <person name="La Ragione R."/>
            <person name="Hildebrand F."/>
            <person name="Pallen M.J."/>
        </authorList>
    </citation>
    <scope>NUCLEOTIDE SEQUENCE</scope>
    <source>
        <strain evidence="9">CHK196-3914</strain>
    </source>
</reference>
<keyword evidence="6 7" id="KW-0472">Membrane</keyword>
<keyword evidence="2 7" id="KW-0813">Transport</keyword>
<feature type="transmembrane region" description="Helical" evidence="7">
    <location>
        <begin position="270"/>
        <end position="290"/>
    </location>
</feature>
<evidence type="ECO:0000256" key="4">
    <source>
        <dbReference type="ARBA" id="ARBA00022692"/>
    </source>
</evidence>
<keyword evidence="5 7" id="KW-1133">Transmembrane helix</keyword>
<proteinExistence type="inferred from homology"/>
<evidence type="ECO:0000256" key="5">
    <source>
        <dbReference type="ARBA" id="ARBA00022989"/>
    </source>
</evidence>
<comment type="similarity">
    <text evidence="7">Belongs to the binding-protein-dependent transport system permease family.</text>
</comment>
<evidence type="ECO:0000256" key="7">
    <source>
        <dbReference type="RuleBase" id="RU363032"/>
    </source>
</evidence>